<name>A0ABU6UZR2_9FABA</name>
<comment type="caution">
    <text evidence="1">The sequence shown here is derived from an EMBL/GenBank/DDBJ whole genome shotgun (WGS) entry which is preliminary data.</text>
</comment>
<accession>A0ABU6UZR2</accession>
<evidence type="ECO:0000313" key="2">
    <source>
        <dbReference type="Proteomes" id="UP001341840"/>
    </source>
</evidence>
<feature type="non-terminal residue" evidence="1">
    <location>
        <position position="1"/>
    </location>
</feature>
<keyword evidence="2" id="KW-1185">Reference proteome</keyword>
<protein>
    <submittedName>
        <fullName evidence="1">Uncharacterized protein</fullName>
    </submittedName>
</protein>
<evidence type="ECO:0000313" key="1">
    <source>
        <dbReference type="EMBL" id="MED6166626.1"/>
    </source>
</evidence>
<proteinExistence type="predicted"/>
<sequence>RLARFSFPPQGSFGLRFLSGGDLLEMIHLLFFGLSTVDKAGSVDGDGGDSAVNEGEKFGWWWMVRLFGWPKVVDGEVASAVLLGGCSELWWVWWRRTKVNSTVVEYGGSRVSDGRFGWLMDVWVR</sequence>
<dbReference type="EMBL" id="JASCZI010127649">
    <property type="protein sequence ID" value="MED6166626.1"/>
    <property type="molecule type" value="Genomic_DNA"/>
</dbReference>
<organism evidence="1 2">
    <name type="scientific">Stylosanthes scabra</name>
    <dbReference type="NCBI Taxonomy" id="79078"/>
    <lineage>
        <taxon>Eukaryota</taxon>
        <taxon>Viridiplantae</taxon>
        <taxon>Streptophyta</taxon>
        <taxon>Embryophyta</taxon>
        <taxon>Tracheophyta</taxon>
        <taxon>Spermatophyta</taxon>
        <taxon>Magnoliopsida</taxon>
        <taxon>eudicotyledons</taxon>
        <taxon>Gunneridae</taxon>
        <taxon>Pentapetalae</taxon>
        <taxon>rosids</taxon>
        <taxon>fabids</taxon>
        <taxon>Fabales</taxon>
        <taxon>Fabaceae</taxon>
        <taxon>Papilionoideae</taxon>
        <taxon>50 kb inversion clade</taxon>
        <taxon>dalbergioids sensu lato</taxon>
        <taxon>Dalbergieae</taxon>
        <taxon>Pterocarpus clade</taxon>
        <taxon>Stylosanthes</taxon>
    </lineage>
</organism>
<dbReference type="Proteomes" id="UP001341840">
    <property type="component" value="Unassembled WGS sequence"/>
</dbReference>
<gene>
    <name evidence="1" type="ORF">PIB30_111138</name>
</gene>
<reference evidence="1 2" key="1">
    <citation type="journal article" date="2023" name="Plants (Basel)">
        <title>Bridging the Gap: Combining Genomics and Transcriptomics Approaches to Understand Stylosanthes scabra, an Orphan Legume from the Brazilian Caatinga.</title>
        <authorList>
            <person name="Ferreira-Neto J.R.C."/>
            <person name="da Silva M.D."/>
            <person name="Binneck E."/>
            <person name="de Melo N.F."/>
            <person name="da Silva R.H."/>
            <person name="de Melo A.L.T.M."/>
            <person name="Pandolfi V."/>
            <person name="Bustamante F.O."/>
            <person name="Brasileiro-Vidal A.C."/>
            <person name="Benko-Iseppon A.M."/>
        </authorList>
    </citation>
    <scope>NUCLEOTIDE SEQUENCE [LARGE SCALE GENOMIC DNA]</scope>
    <source>
        <tissue evidence="1">Leaves</tissue>
    </source>
</reference>